<dbReference type="InterPro" id="IPR000114">
    <property type="entry name" value="Ribosomal_uL16_bact-type"/>
</dbReference>
<dbReference type="Gene3D" id="3.90.1170.10">
    <property type="entry name" value="Ribosomal protein L10e/L16"/>
    <property type="match status" value="1"/>
</dbReference>
<dbReference type="SUPFAM" id="SSF54686">
    <property type="entry name" value="Ribosomal protein L16p/L10e"/>
    <property type="match status" value="1"/>
</dbReference>
<organism evidence="6 7">
    <name type="scientific">Gnathostoma spinigerum</name>
    <dbReference type="NCBI Taxonomy" id="75299"/>
    <lineage>
        <taxon>Eukaryota</taxon>
        <taxon>Metazoa</taxon>
        <taxon>Ecdysozoa</taxon>
        <taxon>Nematoda</taxon>
        <taxon>Chromadorea</taxon>
        <taxon>Rhabditida</taxon>
        <taxon>Spirurina</taxon>
        <taxon>Gnathostomatomorpha</taxon>
        <taxon>Gnathostomatoidea</taxon>
        <taxon>Gnathostomatidae</taxon>
        <taxon>Gnathostoma</taxon>
    </lineage>
</organism>
<evidence type="ECO:0000256" key="4">
    <source>
        <dbReference type="ARBA" id="ARBA00035302"/>
    </source>
</evidence>
<dbReference type="EMBL" id="JBGFUD010003731">
    <property type="protein sequence ID" value="MFH4978987.1"/>
    <property type="molecule type" value="Genomic_DNA"/>
</dbReference>
<protein>
    <recommendedName>
        <fullName evidence="4">Large ribosomal subunit protein uL16m</fullName>
    </recommendedName>
    <alternativeName>
        <fullName evidence="5">39S ribosomal protein L16, mitochondrial</fullName>
    </alternativeName>
</protein>
<gene>
    <name evidence="6" type="ORF">AB6A40_005696</name>
</gene>
<evidence type="ECO:0000256" key="3">
    <source>
        <dbReference type="ARBA" id="ARBA00023274"/>
    </source>
</evidence>
<dbReference type="CDD" id="cd01433">
    <property type="entry name" value="Ribosomal_L16_L10e"/>
    <property type="match status" value="1"/>
</dbReference>
<evidence type="ECO:0000256" key="2">
    <source>
        <dbReference type="ARBA" id="ARBA00022980"/>
    </source>
</evidence>
<evidence type="ECO:0000313" key="7">
    <source>
        <dbReference type="Proteomes" id="UP001608902"/>
    </source>
</evidence>
<keyword evidence="3" id="KW-0687">Ribonucleoprotein</keyword>
<evidence type="ECO:0000313" key="6">
    <source>
        <dbReference type="EMBL" id="MFH4978987.1"/>
    </source>
</evidence>
<dbReference type="Pfam" id="PF00252">
    <property type="entry name" value="Ribosomal_L16"/>
    <property type="match status" value="1"/>
</dbReference>
<dbReference type="PANTHER" id="PTHR12220:SF13">
    <property type="entry name" value="LARGE RIBOSOMAL SUBUNIT PROTEIN UL16M"/>
    <property type="match status" value="1"/>
</dbReference>
<dbReference type="PANTHER" id="PTHR12220">
    <property type="entry name" value="50S/60S RIBOSOMAL PROTEIN L16"/>
    <property type="match status" value="1"/>
</dbReference>
<keyword evidence="2" id="KW-0689">Ribosomal protein</keyword>
<name>A0ABD6EIE1_9BILA</name>
<comment type="similarity">
    <text evidence="1">Belongs to the universal ribosomal protein uL16 family.</text>
</comment>
<evidence type="ECO:0000256" key="5">
    <source>
        <dbReference type="ARBA" id="ARBA00035440"/>
    </source>
</evidence>
<dbReference type="GO" id="GO:1990904">
    <property type="term" value="C:ribonucleoprotein complex"/>
    <property type="evidence" value="ECO:0007669"/>
    <property type="project" value="UniProtKB-KW"/>
</dbReference>
<dbReference type="InterPro" id="IPR016180">
    <property type="entry name" value="Ribosomal_uL16_dom"/>
</dbReference>
<comment type="caution">
    <text evidence="6">The sequence shown here is derived from an EMBL/GenBank/DDBJ whole genome shotgun (WGS) entry which is preliminary data.</text>
</comment>
<sequence>MSFSGLRISHITSVSRQIFRSFGRSRSAPPITFEGVVFPQNGQFLLPKMPAEPTYDAERGEKKYKTTKQMIEARGVEEVHTYLLHEQYGLRAVSGGMISSADFDFVQERVNKRLREKQFAIWRVPPPWLPRTKKAQGTRLGGGKGSIHHYVTPVRARRIILEVGGYITETEARSFLMYLCERFQFPVEFISHELIVNEEAEEKRISELNLNKFNWENVIKYNMQNANSWLSQYDIIWKGRYR</sequence>
<proteinExistence type="inferred from homology"/>
<accession>A0ABD6EIE1</accession>
<keyword evidence="7" id="KW-1185">Reference proteome</keyword>
<dbReference type="InterPro" id="IPR036920">
    <property type="entry name" value="Ribosomal_uL16_sf"/>
</dbReference>
<dbReference type="InterPro" id="IPR047873">
    <property type="entry name" value="Ribosomal_uL16"/>
</dbReference>
<evidence type="ECO:0000256" key="1">
    <source>
        <dbReference type="ARBA" id="ARBA00008931"/>
    </source>
</evidence>
<dbReference type="AlphaFoldDB" id="A0ABD6EIE1"/>
<reference evidence="6 7" key="1">
    <citation type="submission" date="2024-08" db="EMBL/GenBank/DDBJ databases">
        <title>Gnathostoma spinigerum genome.</title>
        <authorList>
            <person name="Gonzalez-Bertolin B."/>
            <person name="Monzon S."/>
            <person name="Zaballos A."/>
            <person name="Jimenez P."/>
            <person name="Dekumyoy P."/>
            <person name="Varona S."/>
            <person name="Cuesta I."/>
            <person name="Sumanam S."/>
            <person name="Adisakwattana P."/>
            <person name="Gasser R.B."/>
            <person name="Hernandez-Gonzalez A."/>
            <person name="Young N.D."/>
            <person name="Perteguer M.J."/>
        </authorList>
    </citation>
    <scope>NUCLEOTIDE SEQUENCE [LARGE SCALE GENOMIC DNA]</scope>
    <source>
        <strain evidence="6">AL3</strain>
        <tissue evidence="6">Liver</tissue>
    </source>
</reference>
<dbReference type="Proteomes" id="UP001608902">
    <property type="component" value="Unassembled WGS sequence"/>
</dbReference>
<dbReference type="GO" id="GO:0005840">
    <property type="term" value="C:ribosome"/>
    <property type="evidence" value="ECO:0007669"/>
    <property type="project" value="UniProtKB-KW"/>
</dbReference>